<evidence type="ECO:0000313" key="1">
    <source>
        <dbReference type="EMBL" id="KAH1113961.1"/>
    </source>
</evidence>
<name>A0A9D3W6I6_9ROSI</name>
<sequence length="176" mass="20277">MTPYEGYGMEDRGWRLMGSATCHRCHNGAESREHVFREFPIAKETWAKLGSNWTIQEGNTDFKDWLNNIFESNSLNQCKVIACALWVLWNIRNIFIHEGEVKFGSQTVDFVRNYIKELDGLSTCLPFISREANKVAHLIAKEGLQKRETTYLLNMVPTGAEEALIEDRQWTDSSRG</sequence>
<dbReference type="OrthoDB" id="999700at2759"/>
<dbReference type="AlphaFoldDB" id="A0A9D3W6I6"/>
<evidence type="ECO:0008006" key="3">
    <source>
        <dbReference type="Google" id="ProtNLM"/>
    </source>
</evidence>
<dbReference type="Proteomes" id="UP000828251">
    <property type="component" value="Unassembled WGS sequence"/>
</dbReference>
<dbReference type="EMBL" id="JAIQCV010000003">
    <property type="protein sequence ID" value="KAH1113961.1"/>
    <property type="molecule type" value="Genomic_DNA"/>
</dbReference>
<gene>
    <name evidence="1" type="ORF">J1N35_007339</name>
</gene>
<organism evidence="1 2">
    <name type="scientific">Gossypium stocksii</name>
    <dbReference type="NCBI Taxonomy" id="47602"/>
    <lineage>
        <taxon>Eukaryota</taxon>
        <taxon>Viridiplantae</taxon>
        <taxon>Streptophyta</taxon>
        <taxon>Embryophyta</taxon>
        <taxon>Tracheophyta</taxon>
        <taxon>Spermatophyta</taxon>
        <taxon>Magnoliopsida</taxon>
        <taxon>eudicotyledons</taxon>
        <taxon>Gunneridae</taxon>
        <taxon>Pentapetalae</taxon>
        <taxon>rosids</taxon>
        <taxon>malvids</taxon>
        <taxon>Malvales</taxon>
        <taxon>Malvaceae</taxon>
        <taxon>Malvoideae</taxon>
        <taxon>Gossypium</taxon>
    </lineage>
</organism>
<comment type="caution">
    <text evidence="1">The sequence shown here is derived from an EMBL/GenBank/DDBJ whole genome shotgun (WGS) entry which is preliminary data.</text>
</comment>
<keyword evidence="2" id="KW-1185">Reference proteome</keyword>
<reference evidence="1 2" key="1">
    <citation type="journal article" date="2021" name="Plant Biotechnol. J.">
        <title>Multi-omics assisted identification of the key and species-specific regulatory components of drought-tolerant mechanisms in Gossypium stocksii.</title>
        <authorList>
            <person name="Yu D."/>
            <person name="Ke L."/>
            <person name="Zhang D."/>
            <person name="Wu Y."/>
            <person name="Sun Y."/>
            <person name="Mei J."/>
            <person name="Sun J."/>
            <person name="Sun Y."/>
        </authorList>
    </citation>
    <scope>NUCLEOTIDE SEQUENCE [LARGE SCALE GENOMIC DNA]</scope>
    <source>
        <strain evidence="2">cv. E1</strain>
        <tissue evidence="1">Leaf</tissue>
    </source>
</reference>
<protein>
    <recommendedName>
        <fullName evidence="3">RNase H type-1 domain-containing protein</fullName>
    </recommendedName>
</protein>
<accession>A0A9D3W6I6</accession>
<evidence type="ECO:0000313" key="2">
    <source>
        <dbReference type="Proteomes" id="UP000828251"/>
    </source>
</evidence>
<proteinExistence type="predicted"/>